<reference evidence="2 3" key="1">
    <citation type="submission" date="2017-08" db="EMBL/GenBank/DDBJ databases">
        <title>Burning lignite coal seam in the remote Altai Mountains harbors a hydrogen-driven thermophilic microbial community.</title>
        <authorList>
            <person name="Kadnikov V.V."/>
            <person name="Mardanov A.V."/>
            <person name="Ivasenko D."/>
            <person name="Beletsky A.V."/>
            <person name="Karnachuk O.V."/>
            <person name="Ravin N.V."/>
        </authorList>
    </citation>
    <scope>NUCLEOTIDE SEQUENCE [LARGE SCALE GENOMIC DNA]</scope>
    <source>
        <strain evidence="2">AL31</strain>
    </source>
</reference>
<dbReference type="AlphaFoldDB" id="A0A2T5GAJ8"/>
<gene>
    <name evidence="2" type="ORF">BLITH_0292</name>
</gene>
<dbReference type="EMBL" id="PEBW01000001">
    <property type="protein sequence ID" value="PTQ53212.1"/>
    <property type="molecule type" value="Genomic_DNA"/>
</dbReference>
<evidence type="ECO:0000313" key="3">
    <source>
        <dbReference type="Proteomes" id="UP000244016"/>
    </source>
</evidence>
<sequence>MPAELGEALEDLHGHPPHSRVEGGEEPDRATPYDRHVDYVASAGHVPPPPPSTSSCPSPAQPSRPLEVRAFHLIAMRAKRELPANLGVLREAPFPGFADYYKVFARE</sequence>
<protein>
    <submittedName>
        <fullName evidence="2">Uncharacterized protein</fullName>
    </submittedName>
</protein>
<evidence type="ECO:0000313" key="2">
    <source>
        <dbReference type="EMBL" id="PTQ53212.1"/>
    </source>
</evidence>
<dbReference type="Proteomes" id="UP000244016">
    <property type="component" value="Unassembled WGS sequence"/>
</dbReference>
<feature type="region of interest" description="Disordered" evidence="1">
    <location>
        <begin position="1"/>
        <end position="63"/>
    </location>
</feature>
<accession>A0A2T5GAJ8</accession>
<organism evidence="2 3">
    <name type="scientific">Brockia lithotrophica</name>
    <dbReference type="NCBI Taxonomy" id="933949"/>
    <lineage>
        <taxon>Bacteria</taxon>
        <taxon>Bacillati</taxon>
        <taxon>Bacillota</taxon>
        <taxon>Bacilli</taxon>
        <taxon>Bacillales</taxon>
        <taxon>Bacillales Family X. Incertae Sedis</taxon>
        <taxon>Brockia</taxon>
    </lineage>
</organism>
<feature type="compositionally biased region" description="Basic and acidic residues" evidence="1">
    <location>
        <begin position="10"/>
        <end position="38"/>
    </location>
</feature>
<feature type="compositionally biased region" description="Low complexity" evidence="1">
    <location>
        <begin position="53"/>
        <end position="63"/>
    </location>
</feature>
<proteinExistence type="predicted"/>
<evidence type="ECO:0000256" key="1">
    <source>
        <dbReference type="SAM" id="MobiDB-lite"/>
    </source>
</evidence>
<name>A0A2T5GAJ8_9BACL</name>
<comment type="caution">
    <text evidence="2">The sequence shown here is derived from an EMBL/GenBank/DDBJ whole genome shotgun (WGS) entry which is preliminary data.</text>
</comment>